<keyword evidence="14 18" id="KW-0408">Iron</keyword>
<keyword evidence="12 22" id="KW-1133">Transmembrane helix</keyword>
<keyword evidence="15 18" id="KW-0443">Lipid metabolism</keyword>
<feature type="binding site" evidence="19">
    <location>
        <position position="345"/>
    </location>
    <ligand>
        <name>Zn(2+)</name>
        <dbReference type="ChEBI" id="CHEBI:29105"/>
        <label>2</label>
    </ligand>
</feature>
<feature type="binding site" description="axial binding residue" evidence="20">
    <location>
        <position position="81"/>
    </location>
    <ligand>
        <name>heme</name>
        <dbReference type="ChEBI" id="CHEBI:30413"/>
    </ligand>
    <ligandPart>
        <name>Fe</name>
        <dbReference type="ChEBI" id="CHEBI:18248"/>
    </ligandPart>
</feature>
<feature type="domain" description="Cytochrome b5 heme-binding" evidence="23">
    <location>
        <begin position="46"/>
        <end position="125"/>
    </location>
</feature>
<keyword evidence="5 18" id="KW-0444">Lipid biosynthesis</keyword>
<dbReference type="InterPro" id="IPR018506">
    <property type="entry name" value="Cyt_B5_heme-BS"/>
</dbReference>
<comment type="pathway">
    <text evidence="3">Lipid metabolism.</text>
</comment>
<dbReference type="PANTHER" id="PTHR12863">
    <property type="entry name" value="FATTY ACID HYDROXYLASE"/>
    <property type="match status" value="1"/>
</dbReference>
<keyword evidence="8 18" id="KW-0479">Metal-binding</keyword>
<dbReference type="EC" id="1.-.-.-" evidence="18"/>
<dbReference type="OMA" id="WTIIEYV"/>
<keyword evidence="17 18" id="KW-0275">Fatty acid biosynthesis</keyword>
<evidence type="ECO:0000256" key="1">
    <source>
        <dbReference type="ARBA" id="ARBA00004477"/>
    </source>
</evidence>
<feature type="binding site" evidence="19">
    <location>
        <position position="370"/>
    </location>
    <ligand>
        <name>Zn(2+)</name>
        <dbReference type="ChEBI" id="CHEBI:29105"/>
        <label>1</label>
    </ligand>
</feature>
<evidence type="ECO:0000256" key="12">
    <source>
        <dbReference type="ARBA" id="ARBA00022989"/>
    </source>
</evidence>
<evidence type="ECO:0000256" key="17">
    <source>
        <dbReference type="ARBA" id="ARBA00023160"/>
    </source>
</evidence>
<keyword evidence="21" id="KW-0175">Coiled coil</keyword>
<feature type="transmembrane region" description="Helical" evidence="22">
    <location>
        <begin position="212"/>
        <end position="230"/>
    </location>
</feature>
<comment type="pathway">
    <text evidence="2">Sphingolipid metabolism.</text>
</comment>
<organism evidence="24 25">
    <name type="scientific">Cavenderia fasciculata</name>
    <name type="common">Slime mold</name>
    <name type="synonym">Dictyostelium fasciculatum</name>
    <dbReference type="NCBI Taxonomy" id="261658"/>
    <lineage>
        <taxon>Eukaryota</taxon>
        <taxon>Amoebozoa</taxon>
        <taxon>Evosea</taxon>
        <taxon>Eumycetozoa</taxon>
        <taxon>Dictyostelia</taxon>
        <taxon>Acytosteliales</taxon>
        <taxon>Cavenderiaceae</taxon>
        <taxon>Cavenderia</taxon>
    </lineage>
</organism>
<dbReference type="PANTHER" id="PTHR12863:SF1">
    <property type="entry name" value="FATTY ACID 2-HYDROXYLASE"/>
    <property type="match status" value="1"/>
</dbReference>
<dbReference type="OrthoDB" id="260519at2759"/>
<keyword evidence="25" id="KW-1185">Reference proteome</keyword>
<dbReference type="GO" id="GO:0020037">
    <property type="term" value="F:heme binding"/>
    <property type="evidence" value="ECO:0007669"/>
    <property type="project" value="InterPro"/>
</dbReference>
<dbReference type="Pfam" id="PF00173">
    <property type="entry name" value="Cyt-b5"/>
    <property type="match status" value="1"/>
</dbReference>
<evidence type="ECO:0000313" key="25">
    <source>
        <dbReference type="Proteomes" id="UP000007797"/>
    </source>
</evidence>
<evidence type="ECO:0000256" key="11">
    <source>
        <dbReference type="ARBA" id="ARBA00022833"/>
    </source>
</evidence>
<comment type="subcellular location">
    <subcellularLocation>
        <location evidence="1">Endoplasmic reticulum membrane</location>
        <topology evidence="1">Multi-pass membrane protein</topology>
    </subcellularLocation>
</comment>
<evidence type="ECO:0000256" key="3">
    <source>
        <dbReference type="ARBA" id="ARBA00005189"/>
    </source>
</evidence>
<feature type="transmembrane region" description="Helical" evidence="22">
    <location>
        <begin position="242"/>
        <end position="261"/>
    </location>
</feature>
<dbReference type="SMART" id="SM01117">
    <property type="entry name" value="Cyt-b5"/>
    <property type="match status" value="1"/>
</dbReference>
<feature type="binding site" evidence="19">
    <location>
        <position position="287"/>
    </location>
    <ligand>
        <name>Zn(2+)</name>
        <dbReference type="ChEBI" id="CHEBI:29105"/>
        <label>1</label>
    </ligand>
</feature>
<dbReference type="RefSeq" id="XP_004361565.1">
    <property type="nucleotide sequence ID" value="XM_004361508.1"/>
</dbReference>
<evidence type="ECO:0000256" key="9">
    <source>
        <dbReference type="ARBA" id="ARBA00022824"/>
    </source>
</evidence>
<proteinExistence type="inferred from homology"/>
<gene>
    <name evidence="24" type="ORF">DFA_05848</name>
</gene>
<dbReference type="Gene3D" id="3.10.120.10">
    <property type="entry name" value="Cytochrome b5-like heme/steroid binding domain"/>
    <property type="match status" value="1"/>
</dbReference>
<dbReference type="GeneID" id="14874893"/>
<evidence type="ECO:0000256" key="2">
    <source>
        <dbReference type="ARBA" id="ARBA00004991"/>
    </source>
</evidence>
<evidence type="ECO:0000256" key="5">
    <source>
        <dbReference type="ARBA" id="ARBA00022516"/>
    </source>
</evidence>
<feature type="binding site" evidence="19">
    <location>
        <position position="262"/>
    </location>
    <ligand>
        <name>Zn(2+)</name>
        <dbReference type="ChEBI" id="CHEBI:29105"/>
        <label>1</label>
    </ligand>
</feature>
<feature type="binding site" evidence="19">
    <location>
        <position position="349"/>
    </location>
    <ligand>
        <name>Zn(2+)</name>
        <dbReference type="ChEBI" id="CHEBI:29105"/>
        <label>2</label>
    </ligand>
</feature>
<evidence type="ECO:0000256" key="20">
    <source>
        <dbReference type="PIRSR" id="PIRSR005149-50"/>
    </source>
</evidence>
<evidence type="ECO:0000256" key="6">
    <source>
        <dbReference type="ARBA" id="ARBA00022617"/>
    </source>
</evidence>
<evidence type="ECO:0000256" key="13">
    <source>
        <dbReference type="ARBA" id="ARBA00023002"/>
    </source>
</evidence>
<feature type="binding site" evidence="19">
    <location>
        <position position="267"/>
    </location>
    <ligand>
        <name>Zn(2+)</name>
        <dbReference type="ChEBI" id="CHEBI:29105"/>
        <label>1</label>
    </ligand>
</feature>
<dbReference type="PIRSF" id="PIRSF005149">
    <property type="entry name" value="IPC-B_HD"/>
    <property type="match status" value="1"/>
</dbReference>
<dbReference type="Proteomes" id="UP000007797">
    <property type="component" value="Unassembled WGS sequence"/>
</dbReference>
<keyword evidence="10 18" id="KW-0276">Fatty acid metabolism</keyword>
<comment type="similarity">
    <text evidence="4 18">Belongs to the sterol desaturase family. SCS7 subfamily.</text>
</comment>
<feature type="coiled-coil region" evidence="21">
    <location>
        <begin position="14"/>
        <end position="47"/>
    </location>
</feature>
<dbReference type="GO" id="GO:0080132">
    <property type="term" value="F:fatty acid 2-hydroxylase activity"/>
    <property type="evidence" value="ECO:0007669"/>
    <property type="project" value="InterPro"/>
</dbReference>
<accession>F4PN24</accession>
<keyword evidence="13 18" id="KW-0560">Oxidoreductase</keyword>
<keyword evidence="6 20" id="KW-0349">Heme</keyword>
<evidence type="ECO:0000256" key="10">
    <source>
        <dbReference type="ARBA" id="ARBA00022832"/>
    </source>
</evidence>
<feature type="binding site" evidence="19">
    <location>
        <position position="371"/>
    </location>
    <ligand>
        <name>Zn(2+)</name>
        <dbReference type="ChEBI" id="CHEBI:29105"/>
        <label>1</label>
    </ligand>
</feature>
<evidence type="ECO:0000256" key="15">
    <source>
        <dbReference type="ARBA" id="ARBA00023098"/>
    </source>
</evidence>
<dbReference type="InterPro" id="IPR001199">
    <property type="entry name" value="Cyt_B5-like_heme/steroid-bd"/>
</dbReference>
<dbReference type="GO" id="GO:0005789">
    <property type="term" value="C:endoplasmic reticulum membrane"/>
    <property type="evidence" value="ECO:0007669"/>
    <property type="project" value="UniProtKB-SubCell"/>
</dbReference>
<comment type="cofactor">
    <cofactor evidence="20">
        <name>Fe cation</name>
        <dbReference type="ChEBI" id="CHEBI:24875"/>
    </cofactor>
</comment>
<dbReference type="InterPro" id="IPR014430">
    <property type="entry name" value="Scs7"/>
</dbReference>
<evidence type="ECO:0000313" key="24">
    <source>
        <dbReference type="EMBL" id="EGG23714.1"/>
    </source>
</evidence>
<dbReference type="PRINTS" id="PR00363">
    <property type="entry name" value="CYTOCHROMEB5"/>
</dbReference>
<dbReference type="KEGG" id="dfa:DFA_05848"/>
<evidence type="ECO:0000256" key="16">
    <source>
        <dbReference type="ARBA" id="ARBA00023136"/>
    </source>
</evidence>
<evidence type="ECO:0000256" key="18">
    <source>
        <dbReference type="PIRNR" id="PIRNR005149"/>
    </source>
</evidence>
<comment type="function">
    <text evidence="18">Catalyzes stereospecific hydroxylation of free fatty acids at the C-2 position to produce (R)-2-hydroxy fatty acids, which are building blocks of sphingolipids and glycosphingolipids common in neural tissue and epidermis. Plays an essential role in the synthesis of galactosphingolipids of the myelin sheath. Responsible for the synthesis of sphingolipids and glycosphingolipids involved in the formation of epidermal lamellar bodies critical for skin permeability barrier. Participates in the synthesis of glycosphingolipids and a fraction of type II wax diesters in sebaceous gland, specifically regulating hair follicle homeostasis. Involved in the synthesis of sphingolipids of plasma membrane rafts, controlling lipid raft mobility and trafficking of raft-associated proteins.</text>
</comment>
<dbReference type="GO" id="GO:0005506">
    <property type="term" value="F:iron ion binding"/>
    <property type="evidence" value="ECO:0007669"/>
    <property type="project" value="UniProtKB-UniRule"/>
</dbReference>
<evidence type="ECO:0000256" key="19">
    <source>
        <dbReference type="PIRSR" id="PIRSR005149-1"/>
    </source>
</evidence>
<keyword evidence="9 18" id="KW-0256">Endoplasmic reticulum</keyword>
<keyword evidence="11 19" id="KW-0862">Zinc</keyword>
<keyword evidence="16 18" id="KW-0472">Membrane</keyword>
<dbReference type="InterPro" id="IPR036400">
    <property type="entry name" value="Cyt_B5-like_heme/steroid_sf"/>
</dbReference>
<feature type="binding site" evidence="19">
    <location>
        <position position="283"/>
    </location>
    <ligand>
        <name>Zn(2+)</name>
        <dbReference type="ChEBI" id="CHEBI:29105"/>
        <label>1</label>
    </ligand>
</feature>
<dbReference type="STRING" id="1054147.F4PN24"/>
<evidence type="ECO:0000256" key="8">
    <source>
        <dbReference type="ARBA" id="ARBA00022723"/>
    </source>
</evidence>
<evidence type="ECO:0000256" key="22">
    <source>
        <dbReference type="SAM" id="Phobius"/>
    </source>
</evidence>
<dbReference type="SUPFAM" id="SSF55856">
    <property type="entry name" value="Cytochrome b5-like heme/steroid binding domain"/>
    <property type="match status" value="1"/>
</dbReference>
<name>F4PN24_CACFS</name>
<evidence type="ECO:0000259" key="23">
    <source>
        <dbReference type="PROSITE" id="PS50255"/>
    </source>
</evidence>
<dbReference type="PROSITE" id="PS50255">
    <property type="entry name" value="CYTOCHROME_B5_2"/>
    <property type="match status" value="1"/>
</dbReference>
<dbReference type="GO" id="GO:0006633">
    <property type="term" value="P:fatty acid biosynthetic process"/>
    <property type="evidence" value="ECO:0007669"/>
    <property type="project" value="UniProtKB-KW"/>
</dbReference>
<keyword evidence="7 22" id="KW-0812">Transmembrane</keyword>
<feature type="binding site" description="axial binding residue" evidence="20">
    <location>
        <position position="108"/>
    </location>
    <ligand>
        <name>heme</name>
        <dbReference type="ChEBI" id="CHEBI:30413"/>
    </ligand>
    <ligandPart>
        <name>Fe</name>
        <dbReference type="ChEBI" id="CHEBI:18248"/>
    </ligandPart>
</feature>
<dbReference type="PROSITE" id="PS00191">
    <property type="entry name" value="CYTOCHROME_B5_1"/>
    <property type="match status" value="1"/>
</dbReference>
<evidence type="ECO:0000256" key="4">
    <source>
        <dbReference type="ARBA" id="ARBA00005747"/>
    </source>
</evidence>
<dbReference type="AlphaFoldDB" id="F4PN24"/>
<feature type="binding site" evidence="19">
    <location>
        <position position="367"/>
    </location>
    <ligand>
        <name>Zn(2+)</name>
        <dbReference type="ChEBI" id="CHEBI:29105"/>
        <label>1</label>
    </ligand>
</feature>
<evidence type="ECO:0000256" key="7">
    <source>
        <dbReference type="ARBA" id="ARBA00022692"/>
    </source>
</evidence>
<protein>
    <recommendedName>
        <fullName evidence="18">Fatty acid 2-hydroxylase</fullName>
        <ecNumber evidence="18">1.-.-.-</ecNumber>
    </recommendedName>
</protein>
<comment type="cofactor">
    <cofactor evidence="18 19">
        <name>Zn(2+)</name>
        <dbReference type="ChEBI" id="CHEBI:29105"/>
    </cofactor>
    <text evidence="18 19">Binds 2 Zn(2+) ions per subunit that likely form a catalytic dimetal center.</text>
</comment>
<reference evidence="25" key="1">
    <citation type="journal article" date="2011" name="Genome Res.">
        <title>Phylogeny-wide analysis of social amoeba genomes highlights ancient origins for complex intercellular communication.</title>
        <authorList>
            <person name="Heidel A.J."/>
            <person name="Lawal H.M."/>
            <person name="Felder M."/>
            <person name="Schilde C."/>
            <person name="Helps N.R."/>
            <person name="Tunggal B."/>
            <person name="Rivero F."/>
            <person name="John U."/>
            <person name="Schleicher M."/>
            <person name="Eichinger L."/>
            <person name="Platzer M."/>
            <person name="Noegel A.A."/>
            <person name="Schaap P."/>
            <person name="Gloeckner G."/>
        </authorList>
    </citation>
    <scope>NUCLEOTIDE SEQUENCE [LARGE SCALE GENOMIC DNA]</scope>
    <source>
        <strain evidence="25">SH3</strain>
    </source>
</reference>
<dbReference type="Pfam" id="PF04116">
    <property type="entry name" value="FA_hydroxylase"/>
    <property type="match status" value="1"/>
</dbReference>
<feature type="binding site" evidence="19">
    <location>
        <position position="286"/>
    </location>
    <ligand>
        <name>Zn(2+)</name>
        <dbReference type="ChEBI" id="CHEBI:29105"/>
        <label>1</label>
    </ligand>
</feature>
<sequence>MIENDNFSTTPTTINRKEKKNLLLDKKEEILEEEIQEEQQLQDVEVQLYSVSEIAKHDSVGDAWVSMDGNVYNVTDFMGDHPGGSEIVEPYLGKDISPVFLDERVHEHGDVAYNMLQRYFIGQVQGYRKTSPSVQEMIRSKQKLESICSDKNSTTPLVSMEELQSRIDVTKPMVPQLEKLDGENYMRWIHSQTGLKQIIIFNNSFLELFTRWPWWYIFVLWVPIITIKLYSSTQQSNSSYAFSFFIFSFGLFSWSFFEYLLHRFVFHIKTTSYWGNFFHFFIHGIHHLTPYDSTRLTFPPIFSAVIAVALWKGVNAFPTTLVENGFNQALYAGIACGYMLYDTIHYYFHHGEITWLPSKLKEFKTHHLNHHYKDDNKNFGITSTIFDIIFGTY</sequence>
<evidence type="ECO:0000256" key="14">
    <source>
        <dbReference type="ARBA" id="ARBA00023004"/>
    </source>
</evidence>
<dbReference type="InterPro" id="IPR006694">
    <property type="entry name" value="Fatty_acid_hydroxylase"/>
</dbReference>
<dbReference type="EMBL" id="GL883008">
    <property type="protein sequence ID" value="EGG23714.1"/>
    <property type="molecule type" value="Genomic_DNA"/>
</dbReference>
<evidence type="ECO:0000256" key="21">
    <source>
        <dbReference type="SAM" id="Coils"/>
    </source>
</evidence>